<organism evidence="3 4">
    <name type="scientific">Lysobacter yananisis</name>
    <dbReference type="NCBI Taxonomy" id="1003114"/>
    <lineage>
        <taxon>Bacteria</taxon>
        <taxon>Pseudomonadati</taxon>
        <taxon>Pseudomonadota</taxon>
        <taxon>Gammaproteobacteria</taxon>
        <taxon>Lysobacterales</taxon>
        <taxon>Lysobacteraceae</taxon>
        <taxon>Lysobacter</taxon>
    </lineage>
</organism>
<keyword evidence="4" id="KW-1185">Reference proteome</keyword>
<protein>
    <recommendedName>
        <fullName evidence="5">Lectin-like protein BA14k</fullName>
    </recommendedName>
</protein>
<evidence type="ECO:0000313" key="3">
    <source>
        <dbReference type="EMBL" id="WMT04123.1"/>
    </source>
</evidence>
<reference evidence="3 4" key="1">
    <citation type="submission" date="2023-08" db="EMBL/GenBank/DDBJ databases">
        <title>The whole genome sequence of Lysobacter yananisis.</title>
        <authorList>
            <person name="Sun H."/>
        </authorList>
    </citation>
    <scope>NUCLEOTIDE SEQUENCE [LARGE SCALE GENOMIC DNA]</scope>
    <source>
        <strain evidence="3 4">SNNU513</strain>
    </source>
</reference>
<sequence length="144" mass="15931">MILKTGRMALLCASALLLMLMAYAGGVCAQGQDGYWERQRDEDEDARRAAAAVVGVAVTAGVIAEAAKQDEWERRERERRERDDAKKVAAGAVGIAVVAGVIAASAKRERENRERADYCASRYGNYDRRNDTYRGSDGYTYNCR</sequence>
<evidence type="ECO:0000313" key="4">
    <source>
        <dbReference type="Proteomes" id="UP001229313"/>
    </source>
</evidence>
<proteinExistence type="predicted"/>
<keyword evidence="1" id="KW-0472">Membrane</keyword>
<gene>
    <name evidence="3" type="ORF">RDV84_04540</name>
</gene>
<keyword evidence="1" id="KW-1133">Transmembrane helix</keyword>
<feature type="signal peptide" evidence="2">
    <location>
        <begin position="1"/>
        <end position="24"/>
    </location>
</feature>
<name>A0ABY9PCI6_9GAMM</name>
<evidence type="ECO:0000256" key="1">
    <source>
        <dbReference type="SAM" id="Phobius"/>
    </source>
</evidence>
<feature type="chain" id="PRO_5045308405" description="Lectin-like protein BA14k" evidence="2">
    <location>
        <begin position="25"/>
        <end position="144"/>
    </location>
</feature>
<feature type="transmembrane region" description="Helical" evidence="1">
    <location>
        <begin position="88"/>
        <end position="106"/>
    </location>
</feature>
<dbReference type="Proteomes" id="UP001229313">
    <property type="component" value="Chromosome"/>
</dbReference>
<keyword evidence="1" id="KW-0812">Transmembrane</keyword>
<keyword evidence="2" id="KW-0732">Signal</keyword>
<accession>A0ABY9PCI6</accession>
<evidence type="ECO:0000256" key="2">
    <source>
        <dbReference type="SAM" id="SignalP"/>
    </source>
</evidence>
<feature type="transmembrane region" description="Helical" evidence="1">
    <location>
        <begin position="48"/>
        <end position="67"/>
    </location>
</feature>
<evidence type="ECO:0008006" key="5">
    <source>
        <dbReference type="Google" id="ProtNLM"/>
    </source>
</evidence>
<dbReference type="RefSeq" id="WP_057948722.1">
    <property type="nucleotide sequence ID" value="NZ_CP133568.1"/>
</dbReference>
<dbReference type="EMBL" id="CP133568">
    <property type="protein sequence ID" value="WMT04123.1"/>
    <property type="molecule type" value="Genomic_DNA"/>
</dbReference>